<dbReference type="InterPro" id="IPR012657">
    <property type="entry name" value="23S_rRNA-intervening_sequence"/>
</dbReference>
<dbReference type="PANTHER" id="PTHR38471:SF2">
    <property type="entry name" value="FOUR HELIX BUNDLE PROTEIN"/>
    <property type="match status" value="1"/>
</dbReference>
<dbReference type="PANTHER" id="PTHR38471">
    <property type="entry name" value="FOUR HELIX BUNDLE PROTEIN"/>
    <property type="match status" value="1"/>
</dbReference>
<gene>
    <name evidence="1" type="ORF">ACFQ1R_06160</name>
</gene>
<organism evidence="1 2">
    <name type="scientific">Mariniflexile jejuense</name>
    <dbReference type="NCBI Taxonomy" id="1173582"/>
    <lineage>
        <taxon>Bacteria</taxon>
        <taxon>Pseudomonadati</taxon>
        <taxon>Bacteroidota</taxon>
        <taxon>Flavobacteriia</taxon>
        <taxon>Flavobacteriales</taxon>
        <taxon>Flavobacteriaceae</taxon>
        <taxon>Mariniflexile</taxon>
    </lineage>
</organism>
<evidence type="ECO:0000313" key="1">
    <source>
        <dbReference type="EMBL" id="MFD0989672.1"/>
    </source>
</evidence>
<proteinExistence type="predicted"/>
<dbReference type="NCBIfam" id="TIGR02436">
    <property type="entry name" value="four helix bundle protein"/>
    <property type="match status" value="1"/>
</dbReference>
<protein>
    <submittedName>
        <fullName evidence="1">Four helix bundle protein</fullName>
    </submittedName>
</protein>
<evidence type="ECO:0000313" key="2">
    <source>
        <dbReference type="Proteomes" id="UP001597061"/>
    </source>
</evidence>
<dbReference type="RefSeq" id="WP_379925252.1">
    <property type="nucleotide sequence ID" value="NZ_JBHTJI010000001.1"/>
</dbReference>
<dbReference type="Pfam" id="PF05635">
    <property type="entry name" value="23S_rRNA_IVP"/>
    <property type="match status" value="1"/>
</dbReference>
<dbReference type="EMBL" id="JBHTJI010000001">
    <property type="protein sequence ID" value="MFD0989672.1"/>
    <property type="molecule type" value="Genomic_DNA"/>
</dbReference>
<reference evidence="2" key="1">
    <citation type="journal article" date="2019" name="Int. J. Syst. Evol. Microbiol.">
        <title>The Global Catalogue of Microorganisms (GCM) 10K type strain sequencing project: providing services to taxonomists for standard genome sequencing and annotation.</title>
        <authorList>
            <consortium name="The Broad Institute Genomics Platform"/>
            <consortium name="The Broad Institute Genome Sequencing Center for Infectious Disease"/>
            <person name="Wu L."/>
            <person name="Ma J."/>
        </authorList>
    </citation>
    <scope>NUCLEOTIDE SEQUENCE [LARGE SCALE GENOMIC DNA]</scope>
    <source>
        <strain evidence="2">CCUG 62414</strain>
    </source>
</reference>
<comment type="caution">
    <text evidence="1">The sequence shown here is derived from an EMBL/GenBank/DDBJ whole genome shotgun (WGS) entry which is preliminary data.</text>
</comment>
<dbReference type="Gene3D" id="1.20.1440.60">
    <property type="entry name" value="23S rRNA-intervening sequence"/>
    <property type="match status" value="1"/>
</dbReference>
<accession>A0ABW3JJY5</accession>
<dbReference type="CDD" id="cd16377">
    <property type="entry name" value="23S_rRNA_IVP_like"/>
    <property type="match status" value="1"/>
</dbReference>
<dbReference type="SUPFAM" id="SSF158446">
    <property type="entry name" value="IVS-encoded protein-like"/>
    <property type="match status" value="1"/>
</dbReference>
<keyword evidence="2" id="KW-1185">Reference proteome</keyword>
<dbReference type="Proteomes" id="UP001597061">
    <property type="component" value="Unassembled WGS sequence"/>
</dbReference>
<name>A0ABW3JJY5_9FLAO</name>
<dbReference type="InterPro" id="IPR036583">
    <property type="entry name" value="23S_rRNA_IVS_sf"/>
</dbReference>
<sequence length="124" mass="14465">MDFKKLLAYQKSFELAMFIFEISKSFPKEETYSLTDQIRRSSRSVSANISEAYRKRRYPKHFISKLTDADGENSETNTWLDFALACNYISNEDYSKCSDEGKEIGKLINYMINNPEKFGVNIEN</sequence>